<dbReference type="Proteomes" id="UP001595823">
    <property type="component" value="Unassembled WGS sequence"/>
</dbReference>
<dbReference type="EMBL" id="JBHSDK010000002">
    <property type="protein sequence ID" value="MFC4334069.1"/>
    <property type="molecule type" value="Genomic_DNA"/>
</dbReference>
<name>A0ABV8TU97_9ACTN</name>
<organism evidence="1 2">
    <name type="scientific">Salininema proteolyticum</name>
    <dbReference type="NCBI Taxonomy" id="1607685"/>
    <lineage>
        <taxon>Bacteria</taxon>
        <taxon>Bacillati</taxon>
        <taxon>Actinomycetota</taxon>
        <taxon>Actinomycetes</taxon>
        <taxon>Glycomycetales</taxon>
        <taxon>Glycomycetaceae</taxon>
        <taxon>Salininema</taxon>
    </lineage>
</organism>
<sequence>MTGDVQADVLADVREGAHGDHGWLAAAAVLDCPAGRRWFADDALERWASLDPKTGLWRADWSKAARVAGSLPVSSGERAVMRTAAALARSKPVDPWWLRSLDLATSSAVVAGVAILTGIATANN</sequence>
<proteinExistence type="predicted"/>
<comment type="caution">
    <text evidence="1">The sequence shown here is derived from an EMBL/GenBank/DDBJ whole genome shotgun (WGS) entry which is preliminary data.</text>
</comment>
<evidence type="ECO:0000313" key="2">
    <source>
        <dbReference type="Proteomes" id="UP001595823"/>
    </source>
</evidence>
<reference evidence="2" key="1">
    <citation type="journal article" date="2019" name="Int. J. Syst. Evol. Microbiol.">
        <title>The Global Catalogue of Microorganisms (GCM) 10K type strain sequencing project: providing services to taxonomists for standard genome sequencing and annotation.</title>
        <authorList>
            <consortium name="The Broad Institute Genomics Platform"/>
            <consortium name="The Broad Institute Genome Sequencing Center for Infectious Disease"/>
            <person name="Wu L."/>
            <person name="Ma J."/>
        </authorList>
    </citation>
    <scope>NUCLEOTIDE SEQUENCE [LARGE SCALE GENOMIC DNA]</scope>
    <source>
        <strain evidence="2">IBRC-M 10908</strain>
    </source>
</reference>
<evidence type="ECO:0000313" key="1">
    <source>
        <dbReference type="EMBL" id="MFC4334069.1"/>
    </source>
</evidence>
<gene>
    <name evidence="1" type="ORF">ACFPET_02530</name>
</gene>
<dbReference type="RefSeq" id="WP_380617803.1">
    <property type="nucleotide sequence ID" value="NZ_JBHSDK010000002.1"/>
</dbReference>
<keyword evidence="2" id="KW-1185">Reference proteome</keyword>
<accession>A0ABV8TU97</accession>
<protein>
    <submittedName>
        <fullName evidence="1">Uncharacterized protein</fullName>
    </submittedName>
</protein>